<dbReference type="eggNOG" id="KOG1716">
    <property type="taxonomic scope" value="Eukaryota"/>
</dbReference>
<evidence type="ECO:0000256" key="2">
    <source>
        <dbReference type="ARBA" id="ARBA00022801"/>
    </source>
</evidence>
<dbReference type="KEGG" id="ehx:EMIHUDRAFT_441159"/>
<evidence type="ECO:0000259" key="6">
    <source>
        <dbReference type="PROSITE" id="PS50054"/>
    </source>
</evidence>
<dbReference type="PANTHER" id="PTHR45961">
    <property type="entry name" value="IP21249P"/>
    <property type="match status" value="1"/>
</dbReference>
<evidence type="ECO:0008006" key="10">
    <source>
        <dbReference type="Google" id="ProtNLM"/>
    </source>
</evidence>
<keyword evidence="5" id="KW-0812">Transmembrane</keyword>
<dbReference type="InterPro" id="IPR029021">
    <property type="entry name" value="Prot-tyrosine_phosphatase-like"/>
</dbReference>
<dbReference type="PROSITE" id="PS50054">
    <property type="entry name" value="TYR_PHOSPHATASE_DUAL"/>
    <property type="match status" value="1"/>
</dbReference>
<proteinExistence type="inferred from homology"/>
<evidence type="ECO:0000256" key="4">
    <source>
        <dbReference type="SAM" id="MobiDB-lite"/>
    </source>
</evidence>
<dbReference type="PaxDb" id="2903-EOD34893"/>
<keyword evidence="9" id="KW-1185">Reference proteome</keyword>
<evidence type="ECO:0000313" key="9">
    <source>
        <dbReference type="Proteomes" id="UP000013827"/>
    </source>
</evidence>
<dbReference type="SUPFAM" id="SSF52799">
    <property type="entry name" value="(Phosphotyrosine protein) phosphatases II"/>
    <property type="match status" value="1"/>
</dbReference>
<name>A0A0D3KGK8_EMIH1</name>
<evidence type="ECO:0000256" key="1">
    <source>
        <dbReference type="ARBA" id="ARBA00008601"/>
    </source>
</evidence>
<dbReference type="GO" id="GO:0004721">
    <property type="term" value="F:phosphoprotein phosphatase activity"/>
    <property type="evidence" value="ECO:0007669"/>
    <property type="project" value="UniProtKB-KW"/>
</dbReference>
<dbReference type="STRING" id="2903.R1DH85"/>
<dbReference type="PANTHER" id="PTHR45961:SF6">
    <property type="entry name" value="IP21249P"/>
    <property type="match status" value="1"/>
</dbReference>
<keyword evidence="3" id="KW-0904">Protein phosphatase</keyword>
<feature type="region of interest" description="Disordered" evidence="4">
    <location>
        <begin position="230"/>
        <end position="288"/>
    </location>
</feature>
<dbReference type="InterPro" id="IPR000387">
    <property type="entry name" value="Tyr_Pase_dom"/>
</dbReference>
<reference evidence="8" key="2">
    <citation type="submission" date="2024-10" db="UniProtKB">
        <authorList>
            <consortium name="EnsemblProtists"/>
        </authorList>
    </citation>
    <scope>IDENTIFICATION</scope>
</reference>
<dbReference type="RefSeq" id="XP_005787322.1">
    <property type="nucleotide sequence ID" value="XM_005787265.1"/>
</dbReference>
<dbReference type="GO" id="GO:0005737">
    <property type="term" value="C:cytoplasm"/>
    <property type="evidence" value="ECO:0007669"/>
    <property type="project" value="TreeGrafter"/>
</dbReference>
<accession>A0A0D3KGK8</accession>
<feature type="transmembrane region" description="Helical" evidence="5">
    <location>
        <begin position="129"/>
        <end position="156"/>
    </location>
</feature>
<evidence type="ECO:0000259" key="7">
    <source>
        <dbReference type="PROSITE" id="PS50056"/>
    </source>
</evidence>
<dbReference type="Proteomes" id="UP000013827">
    <property type="component" value="Unassembled WGS sequence"/>
</dbReference>
<evidence type="ECO:0000313" key="8">
    <source>
        <dbReference type="EnsemblProtists" id="EOD34893"/>
    </source>
</evidence>
<dbReference type="PROSITE" id="PS50056">
    <property type="entry name" value="TYR_PHOSPHATASE_2"/>
    <property type="match status" value="1"/>
</dbReference>
<dbReference type="SMART" id="SM00195">
    <property type="entry name" value="DSPc"/>
    <property type="match status" value="1"/>
</dbReference>
<protein>
    <recommendedName>
        <fullName evidence="10">Tyrosine-protein phosphatase domain-containing protein</fullName>
    </recommendedName>
</protein>
<dbReference type="InterPro" id="IPR000340">
    <property type="entry name" value="Dual-sp_phosphatase_cat-dom"/>
</dbReference>
<reference evidence="9" key="1">
    <citation type="journal article" date="2013" name="Nature">
        <title>Pan genome of the phytoplankton Emiliania underpins its global distribution.</title>
        <authorList>
            <person name="Read B.A."/>
            <person name="Kegel J."/>
            <person name="Klute M.J."/>
            <person name="Kuo A."/>
            <person name="Lefebvre S.C."/>
            <person name="Maumus F."/>
            <person name="Mayer C."/>
            <person name="Miller J."/>
            <person name="Monier A."/>
            <person name="Salamov A."/>
            <person name="Young J."/>
            <person name="Aguilar M."/>
            <person name="Claverie J.M."/>
            <person name="Frickenhaus S."/>
            <person name="Gonzalez K."/>
            <person name="Herman E.K."/>
            <person name="Lin Y.C."/>
            <person name="Napier J."/>
            <person name="Ogata H."/>
            <person name="Sarno A.F."/>
            <person name="Shmutz J."/>
            <person name="Schroeder D."/>
            <person name="de Vargas C."/>
            <person name="Verret F."/>
            <person name="von Dassow P."/>
            <person name="Valentin K."/>
            <person name="Van de Peer Y."/>
            <person name="Wheeler G."/>
            <person name="Dacks J.B."/>
            <person name="Delwiche C.F."/>
            <person name="Dyhrman S.T."/>
            <person name="Glockner G."/>
            <person name="John U."/>
            <person name="Richards T."/>
            <person name="Worden A.Z."/>
            <person name="Zhang X."/>
            <person name="Grigoriev I.V."/>
            <person name="Allen A.E."/>
            <person name="Bidle K."/>
            <person name="Borodovsky M."/>
            <person name="Bowler C."/>
            <person name="Brownlee C."/>
            <person name="Cock J.M."/>
            <person name="Elias M."/>
            <person name="Gladyshev V.N."/>
            <person name="Groth M."/>
            <person name="Guda C."/>
            <person name="Hadaegh A."/>
            <person name="Iglesias-Rodriguez M.D."/>
            <person name="Jenkins J."/>
            <person name="Jones B.M."/>
            <person name="Lawson T."/>
            <person name="Leese F."/>
            <person name="Lindquist E."/>
            <person name="Lobanov A."/>
            <person name="Lomsadze A."/>
            <person name="Malik S.B."/>
            <person name="Marsh M.E."/>
            <person name="Mackinder L."/>
            <person name="Mock T."/>
            <person name="Mueller-Roeber B."/>
            <person name="Pagarete A."/>
            <person name="Parker M."/>
            <person name="Probert I."/>
            <person name="Quesneville H."/>
            <person name="Raines C."/>
            <person name="Rensing S.A."/>
            <person name="Riano-Pachon D.M."/>
            <person name="Richier S."/>
            <person name="Rokitta S."/>
            <person name="Shiraiwa Y."/>
            <person name="Soanes D.M."/>
            <person name="van der Giezen M."/>
            <person name="Wahlund T.M."/>
            <person name="Williams B."/>
            <person name="Wilson W."/>
            <person name="Wolfe G."/>
            <person name="Wurch L.L."/>
        </authorList>
    </citation>
    <scope>NUCLEOTIDE SEQUENCE</scope>
</reference>
<dbReference type="GeneID" id="17280164"/>
<keyword evidence="5" id="KW-1133">Transmembrane helix</keyword>
<dbReference type="Pfam" id="PF00782">
    <property type="entry name" value="DSPc"/>
    <property type="match status" value="1"/>
</dbReference>
<keyword evidence="2" id="KW-0378">Hydrolase</keyword>
<sequence>MAGRTGFDIDGIREDSSDEENEDVWDAHQIVSGLFIGGIGCLGDRSALAEHNIQFVLSLHEEQAEPPVAGAGAAKERPIEWLKRSITDRADSDLLSFIDKLCDAIELARSHKNAPPPPRQTRCPPLPEALAGGGGVLVACLAGASPSAAVVAAYLVKHRRMSLRAATERLSAARAEAVPNRGFWRQLVAFELVQRGCASFTEEELPGSVMFEQELLDKCIGEYLQKAKRRRPAAGEEEEEEEEGLVRPLFEDDEEEGVGVAASPLKRTRLDDPPILLEDAGRPASIEG</sequence>
<dbReference type="HOGENOM" id="CLU_967860_0_0_1"/>
<dbReference type="InterPro" id="IPR052103">
    <property type="entry name" value="Dual_spec_Phospatases"/>
</dbReference>
<comment type="similarity">
    <text evidence="1">Belongs to the protein-tyrosine phosphatase family. Non-receptor class dual specificity subfamily.</text>
</comment>
<dbReference type="AlphaFoldDB" id="A0A0D3KGK8"/>
<feature type="domain" description="Tyrosine-protein phosphatase" evidence="6">
    <location>
        <begin position="25"/>
        <end position="196"/>
    </location>
</feature>
<evidence type="ECO:0000256" key="3">
    <source>
        <dbReference type="ARBA" id="ARBA00022912"/>
    </source>
</evidence>
<keyword evidence="5" id="KW-0472">Membrane</keyword>
<dbReference type="Gene3D" id="3.90.190.10">
    <property type="entry name" value="Protein tyrosine phosphatase superfamily"/>
    <property type="match status" value="1"/>
</dbReference>
<dbReference type="CDD" id="cd14498">
    <property type="entry name" value="DSP"/>
    <property type="match status" value="1"/>
</dbReference>
<evidence type="ECO:0000256" key="5">
    <source>
        <dbReference type="SAM" id="Phobius"/>
    </source>
</evidence>
<feature type="region of interest" description="Disordered" evidence="4">
    <location>
        <begin position="1"/>
        <end position="21"/>
    </location>
</feature>
<feature type="domain" description="Tyrosine specific protein phosphatases" evidence="7">
    <location>
        <begin position="133"/>
        <end position="178"/>
    </location>
</feature>
<organism evidence="8 9">
    <name type="scientific">Emiliania huxleyi (strain CCMP1516)</name>
    <dbReference type="NCBI Taxonomy" id="280463"/>
    <lineage>
        <taxon>Eukaryota</taxon>
        <taxon>Haptista</taxon>
        <taxon>Haptophyta</taxon>
        <taxon>Prymnesiophyceae</taxon>
        <taxon>Isochrysidales</taxon>
        <taxon>Noelaerhabdaceae</taxon>
        <taxon>Emiliania</taxon>
    </lineage>
</organism>
<dbReference type="InterPro" id="IPR020422">
    <property type="entry name" value="TYR_PHOSPHATASE_DUAL_dom"/>
</dbReference>
<dbReference type="EnsemblProtists" id="EOD34893">
    <property type="protein sequence ID" value="EOD34893"/>
    <property type="gene ID" value="EMIHUDRAFT_441159"/>
</dbReference>